<dbReference type="AlphaFoldDB" id="A0AAD2Q0B9"/>
<feature type="transmembrane region" description="Helical" evidence="7">
    <location>
        <begin position="449"/>
        <end position="471"/>
    </location>
</feature>
<evidence type="ECO:0000256" key="4">
    <source>
        <dbReference type="ARBA" id="ARBA00022692"/>
    </source>
</evidence>
<dbReference type="GO" id="GO:0022857">
    <property type="term" value="F:transmembrane transporter activity"/>
    <property type="evidence" value="ECO:0007669"/>
    <property type="project" value="InterPro"/>
</dbReference>
<feature type="transmembrane region" description="Helical" evidence="7">
    <location>
        <begin position="483"/>
        <end position="502"/>
    </location>
</feature>
<evidence type="ECO:0000256" key="3">
    <source>
        <dbReference type="ARBA" id="ARBA00022448"/>
    </source>
</evidence>
<dbReference type="InterPro" id="IPR020846">
    <property type="entry name" value="MFS_dom"/>
</dbReference>
<evidence type="ECO:0000259" key="8">
    <source>
        <dbReference type="PROSITE" id="PS50850"/>
    </source>
</evidence>
<accession>A0AAD2Q0B9</accession>
<dbReference type="Gene3D" id="1.20.1250.20">
    <property type="entry name" value="MFS general substrate transporter like domains"/>
    <property type="match status" value="2"/>
</dbReference>
<evidence type="ECO:0000256" key="5">
    <source>
        <dbReference type="ARBA" id="ARBA00022989"/>
    </source>
</evidence>
<keyword evidence="5 7" id="KW-1133">Transmembrane helix</keyword>
<dbReference type="PANTHER" id="PTHR23514:SF3">
    <property type="entry name" value="BYPASS OF STOP CODON PROTEIN 6"/>
    <property type="match status" value="1"/>
</dbReference>
<dbReference type="InterPro" id="IPR036259">
    <property type="entry name" value="MFS_trans_sf"/>
</dbReference>
<comment type="caution">
    <text evidence="9">The sequence shown here is derived from an EMBL/GenBank/DDBJ whole genome shotgun (WGS) entry which is preliminary data.</text>
</comment>
<dbReference type="GO" id="GO:0012505">
    <property type="term" value="C:endomembrane system"/>
    <property type="evidence" value="ECO:0007669"/>
    <property type="project" value="UniProtKB-SubCell"/>
</dbReference>
<dbReference type="FunFam" id="1.20.1250.20:FF:000286">
    <property type="entry name" value="MFS efflux transporter"/>
    <property type="match status" value="1"/>
</dbReference>
<keyword evidence="4 7" id="KW-0812">Transmembrane</keyword>
<feature type="transmembrane region" description="Helical" evidence="7">
    <location>
        <begin position="395"/>
        <end position="413"/>
    </location>
</feature>
<feature type="transmembrane region" description="Helical" evidence="7">
    <location>
        <begin position="208"/>
        <end position="225"/>
    </location>
</feature>
<evidence type="ECO:0000256" key="1">
    <source>
        <dbReference type="ARBA" id="ARBA00004127"/>
    </source>
</evidence>
<evidence type="ECO:0000313" key="9">
    <source>
        <dbReference type="EMBL" id="CAK5262013.1"/>
    </source>
</evidence>
<feature type="transmembrane region" description="Helical" evidence="7">
    <location>
        <begin position="364"/>
        <end position="383"/>
    </location>
</feature>
<dbReference type="GO" id="GO:0016020">
    <property type="term" value="C:membrane"/>
    <property type="evidence" value="ECO:0007669"/>
    <property type="project" value="TreeGrafter"/>
</dbReference>
<keyword evidence="3" id="KW-0813">Transport</keyword>
<comment type="similarity">
    <text evidence="2">Belongs to the major facilitator superfamily.</text>
</comment>
<comment type="subcellular location">
    <subcellularLocation>
        <location evidence="1">Endomembrane system</location>
        <topology evidence="1">Multi-pass membrane protein</topology>
    </subcellularLocation>
</comment>
<dbReference type="InterPro" id="IPR011701">
    <property type="entry name" value="MFS"/>
</dbReference>
<feature type="transmembrane region" description="Helical" evidence="7">
    <location>
        <begin position="330"/>
        <end position="352"/>
    </location>
</feature>
<dbReference type="Pfam" id="PF07690">
    <property type="entry name" value="MFS_1"/>
    <property type="match status" value="1"/>
</dbReference>
<proteinExistence type="inferred from homology"/>
<name>A0AAD2Q0B9_9AGAR</name>
<evidence type="ECO:0000256" key="6">
    <source>
        <dbReference type="ARBA" id="ARBA00023136"/>
    </source>
</evidence>
<evidence type="ECO:0000256" key="2">
    <source>
        <dbReference type="ARBA" id="ARBA00008335"/>
    </source>
</evidence>
<dbReference type="Proteomes" id="UP001295794">
    <property type="component" value="Unassembled WGS sequence"/>
</dbReference>
<evidence type="ECO:0000256" key="7">
    <source>
        <dbReference type="SAM" id="Phobius"/>
    </source>
</evidence>
<dbReference type="InterPro" id="IPR051788">
    <property type="entry name" value="MFS_Transporter"/>
</dbReference>
<feature type="transmembrane region" description="Helical" evidence="7">
    <location>
        <begin position="184"/>
        <end position="202"/>
    </location>
</feature>
<keyword evidence="6 7" id="KW-0472">Membrane</keyword>
<feature type="domain" description="Major facilitator superfamily (MFS) profile" evidence="8">
    <location>
        <begin position="122"/>
        <end position="508"/>
    </location>
</feature>
<feature type="transmembrane region" description="Helical" evidence="7">
    <location>
        <begin position="246"/>
        <end position="266"/>
    </location>
</feature>
<keyword evidence="10" id="KW-1185">Reference proteome</keyword>
<organism evidence="9 10">
    <name type="scientific">Mycena citricolor</name>
    <dbReference type="NCBI Taxonomy" id="2018698"/>
    <lineage>
        <taxon>Eukaryota</taxon>
        <taxon>Fungi</taxon>
        <taxon>Dikarya</taxon>
        <taxon>Basidiomycota</taxon>
        <taxon>Agaricomycotina</taxon>
        <taxon>Agaricomycetes</taxon>
        <taxon>Agaricomycetidae</taxon>
        <taxon>Agaricales</taxon>
        <taxon>Marasmiineae</taxon>
        <taxon>Mycenaceae</taxon>
        <taxon>Mycena</taxon>
    </lineage>
</organism>
<dbReference type="PANTHER" id="PTHR23514">
    <property type="entry name" value="BYPASS OF STOP CODON PROTEIN 6"/>
    <property type="match status" value="1"/>
</dbReference>
<feature type="transmembrane region" description="Helical" evidence="7">
    <location>
        <begin position="272"/>
        <end position="294"/>
    </location>
</feature>
<dbReference type="EMBL" id="CAVNYO010000005">
    <property type="protein sequence ID" value="CAK5262013.1"/>
    <property type="molecule type" value="Genomic_DNA"/>
</dbReference>
<dbReference type="SUPFAM" id="SSF103473">
    <property type="entry name" value="MFS general substrate transporter"/>
    <property type="match status" value="1"/>
</dbReference>
<sequence>MPLTLFSRAVEHLHTRDIHLRDSRTLPIRRSSLTSCGASAALLVALSIHPPPPYLTMELQPISSVVPGPSLPPTPGDESIRTFCITEPNGERDGAAIMASSSNSVEHDSVANGKQRRRAKIQLAGIYGAMFLAGWNDGSSGPMIPRIQKVYDIGFVLVSMTFVCACVGFIGGALVNMHWADRFGFGKMVVLAIACQAVAFAIQASAPPYPLFAIAFAINGIGNAIQNAQGNAYVASLKKDSEMYMGMLHASYGAGAFTAPLVATQFSQMPRWSFHYLVSMGIAVANLASLVLVFRFRSLEDCLARVGESAGEKSTSDHSNFRQILSLKSVHLLSIFALIYVGVEVTIGGWIITYIIDVRHGGPSAGYISSGFFGGLMMGRLTLLWVNKVVGENRVLYLYAFLAIGLELIVWFVPSLIGGAVAVSLVGMFLGPIYPIIMNRAARAVPRWLLSPSIGWIAGFGQTGSAALPFLTGAVASKAGIRSLQPLLISMMAMFPVIWAMVPISRRID</sequence>
<feature type="transmembrane region" description="Helical" evidence="7">
    <location>
        <begin position="155"/>
        <end position="177"/>
    </location>
</feature>
<protein>
    <recommendedName>
        <fullName evidence="8">Major facilitator superfamily (MFS) profile domain-containing protein</fullName>
    </recommendedName>
</protein>
<gene>
    <name evidence="9" type="ORF">MYCIT1_LOCUS401</name>
</gene>
<feature type="transmembrane region" description="Helical" evidence="7">
    <location>
        <begin position="419"/>
        <end position="437"/>
    </location>
</feature>
<evidence type="ECO:0000313" key="10">
    <source>
        <dbReference type="Proteomes" id="UP001295794"/>
    </source>
</evidence>
<reference evidence="9" key="1">
    <citation type="submission" date="2023-11" db="EMBL/GenBank/DDBJ databases">
        <authorList>
            <person name="De Vega J J."/>
            <person name="De Vega J J."/>
        </authorList>
    </citation>
    <scope>NUCLEOTIDE SEQUENCE</scope>
</reference>
<dbReference type="PROSITE" id="PS50850">
    <property type="entry name" value="MFS"/>
    <property type="match status" value="1"/>
</dbReference>